<comment type="similarity">
    <text evidence="2">Belongs to the HAD-like hydrolase superfamily. CbbY/CbbZ/Gph/YieH family.</text>
</comment>
<evidence type="ECO:0000256" key="2">
    <source>
        <dbReference type="ARBA" id="ARBA00006171"/>
    </source>
</evidence>
<keyword evidence="4" id="KW-0460">Magnesium</keyword>
<dbReference type="AlphaFoldDB" id="A0A7V1D3B1"/>
<dbReference type="InterPro" id="IPR023198">
    <property type="entry name" value="PGP-like_dom2"/>
</dbReference>
<dbReference type="PANTHER" id="PTHR46193:SF18">
    <property type="entry name" value="HEXITOL PHOSPHATASE B"/>
    <property type="match status" value="1"/>
</dbReference>
<dbReference type="PRINTS" id="PR00413">
    <property type="entry name" value="HADHALOGNASE"/>
</dbReference>
<dbReference type="SFLD" id="SFLDG01135">
    <property type="entry name" value="C1.5.6:_HAD__Beta-PGM__Phospha"/>
    <property type="match status" value="1"/>
</dbReference>
<dbReference type="InterPro" id="IPR006439">
    <property type="entry name" value="HAD-SF_hydro_IA"/>
</dbReference>
<dbReference type="Proteomes" id="UP000886188">
    <property type="component" value="Unassembled WGS sequence"/>
</dbReference>
<comment type="caution">
    <text evidence="6">The sequence shown here is derived from an EMBL/GenBank/DDBJ whole genome shotgun (WGS) entry which is preliminary data.</text>
</comment>
<comment type="cofactor">
    <cofactor evidence="1">
        <name>Mg(2+)</name>
        <dbReference type="ChEBI" id="CHEBI:18420"/>
    </cofactor>
</comment>
<dbReference type="FunFam" id="3.40.50.1000:FF:000162">
    <property type="entry name" value="HAD-like protein"/>
    <property type="match status" value="1"/>
</dbReference>
<dbReference type="SFLD" id="SFLDS00003">
    <property type="entry name" value="Haloacid_Dehalogenase"/>
    <property type="match status" value="1"/>
</dbReference>
<dbReference type="Gene3D" id="3.40.50.1000">
    <property type="entry name" value="HAD superfamily/HAD-like"/>
    <property type="match status" value="1"/>
</dbReference>
<protein>
    <submittedName>
        <fullName evidence="6">HAD family phosphatase</fullName>
    </submittedName>
</protein>
<organism evidence="6">
    <name type="scientific">Pseudoalteromonas prydzensis</name>
    <dbReference type="NCBI Taxonomy" id="182141"/>
    <lineage>
        <taxon>Bacteria</taxon>
        <taxon>Pseudomonadati</taxon>
        <taxon>Pseudomonadota</taxon>
        <taxon>Gammaproteobacteria</taxon>
        <taxon>Alteromonadales</taxon>
        <taxon>Pseudoalteromonadaceae</taxon>
        <taxon>Pseudoalteromonas</taxon>
    </lineage>
</organism>
<proteinExistence type="inferred from homology"/>
<evidence type="ECO:0000256" key="5">
    <source>
        <dbReference type="ARBA" id="ARBA00023277"/>
    </source>
</evidence>
<dbReference type="InterPro" id="IPR041492">
    <property type="entry name" value="HAD_2"/>
</dbReference>
<dbReference type="GO" id="GO:0046872">
    <property type="term" value="F:metal ion binding"/>
    <property type="evidence" value="ECO:0007669"/>
    <property type="project" value="UniProtKB-KW"/>
</dbReference>
<dbReference type="GO" id="GO:0003824">
    <property type="term" value="F:catalytic activity"/>
    <property type="evidence" value="ECO:0007669"/>
    <property type="project" value="UniProtKB-ARBA"/>
</dbReference>
<dbReference type="SUPFAM" id="SSF56784">
    <property type="entry name" value="HAD-like"/>
    <property type="match status" value="1"/>
</dbReference>
<dbReference type="InterPro" id="IPR036412">
    <property type="entry name" value="HAD-like_sf"/>
</dbReference>
<dbReference type="Pfam" id="PF13419">
    <property type="entry name" value="HAD_2"/>
    <property type="match status" value="1"/>
</dbReference>
<evidence type="ECO:0000313" key="6">
    <source>
        <dbReference type="EMBL" id="HEA19144.1"/>
    </source>
</evidence>
<sequence>MTLKAVLFDMDGTLVDSESVHFSCWNDILAPFGVSYDEDEFCQRFSGRPTLEAAIAVVEQYNLSVSPQWLAQAKYDAFEQFVQTQLPALMPFAKDVLHNVKQSGLKMALVTGSARLEALPILKGHGFYELFDCIITKDDVQNPKPAGDPYLLALSTLGIAAEQAIAVEDTHTGVTAASNAKVAVVAIPNKHTLEHDLSLAFSRMDNLQQLWQWVQIKL</sequence>
<dbReference type="RefSeq" id="WP_304185744.1">
    <property type="nucleotide sequence ID" value="NZ_DRGM01000211.1"/>
</dbReference>
<dbReference type="EMBL" id="DRGM01000211">
    <property type="protein sequence ID" value="HEA19144.1"/>
    <property type="molecule type" value="Genomic_DNA"/>
</dbReference>
<accession>A0A7V1D3B1</accession>
<name>A0A7V1D3B1_9GAMM</name>
<evidence type="ECO:0000256" key="3">
    <source>
        <dbReference type="ARBA" id="ARBA00022723"/>
    </source>
</evidence>
<gene>
    <name evidence="6" type="ORF">ENH88_22370</name>
</gene>
<dbReference type="Gene3D" id="1.10.150.240">
    <property type="entry name" value="Putative phosphatase, domain 2"/>
    <property type="match status" value="1"/>
</dbReference>
<evidence type="ECO:0000256" key="4">
    <source>
        <dbReference type="ARBA" id="ARBA00022842"/>
    </source>
</evidence>
<keyword evidence="3" id="KW-0479">Metal-binding</keyword>
<keyword evidence="5" id="KW-0119">Carbohydrate metabolism</keyword>
<dbReference type="PANTHER" id="PTHR46193">
    <property type="entry name" value="6-PHOSPHOGLUCONATE PHOSPHATASE"/>
    <property type="match status" value="1"/>
</dbReference>
<reference evidence="6" key="1">
    <citation type="journal article" date="2020" name="mSystems">
        <title>Genome- and Community-Level Interaction Insights into Carbon Utilization and Element Cycling Functions of Hydrothermarchaeota in Hydrothermal Sediment.</title>
        <authorList>
            <person name="Zhou Z."/>
            <person name="Liu Y."/>
            <person name="Xu W."/>
            <person name="Pan J."/>
            <person name="Luo Z.H."/>
            <person name="Li M."/>
        </authorList>
    </citation>
    <scope>NUCLEOTIDE SEQUENCE [LARGE SCALE GENOMIC DNA]</scope>
    <source>
        <strain evidence="6">HyVt-346</strain>
    </source>
</reference>
<dbReference type="InterPro" id="IPR051600">
    <property type="entry name" value="Beta-PGM-like"/>
</dbReference>
<evidence type="ECO:0000256" key="1">
    <source>
        <dbReference type="ARBA" id="ARBA00001946"/>
    </source>
</evidence>
<dbReference type="InterPro" id="IPR023214">
    <property type="entry name" value="HAD_sf"/>
</dbReference>
<dbReference type="CDD" id="cd07505">
    <property type="entry name" value="HAD_BPGM-like"/>
    <property type="match status" value="1"/>
</dbReference>
<dbReference type="SFLD" id="SFLDG01129">
    <property type="entry name" value="C1.5:_HAD__Beta-PGM__Phosphata"/>
    <property type="match status" value="1"/>
</dbReference>
<dbReference type="NCBIfam" id="TIGR01509">
    <property type="entry name" value="HAD-SF-IA-v3"/>
    <property type="match status" value="1"/>
</dbReference>